<comment type="caution">
    <text evidence="1">The sequence shown here is derived from an EMBL/GenBank/DDBJ whole genome shotgun (WGS) entry which is preliminary data.</text>
</comment>
<organism evidence="1 2">
    <name type="scientific">Trifolium medium</name>
    <dbReference type="NCBI Taxonomy" id="97028"/>
    <lineage>
        <taxon>Eukaryota</taxon>
        <taxon>Viridiplantae</taxon>
        <taxon>Streptophyta</taxon>
        <taxon>Embryophyta</taxon>
        <taxon>Tracheophyta</taxon>
        <taxon>Spermatophyta</taxon>
        <taxon>Magnoliopsida</taxon>
        <taxon>eudicotyledons</taxon>
        <taxon>Gunneridae</taxon>
        <taxon>Pentapetalae</taxon>
        <taxon>rosids</taxon>
        <taxon>fabids</taxon>
        <taxon>Fabales</taxon>
        <taxon>Fabaceae</taxon>
        <taxon>Papilionoideae</taxon>
        <taxon>50 kb inversion clade</taxon>
        <taxon>NPAAA clade</taxon>
        <taxon>Hologalegina</taxon>
        <taxon>IRL clade</taxon>
        <taxon>Trifolieae</taxon>
        <taxon>Trifolium</taxon>
    </lineage>
</organism>
<name>A0A392WFX0_9FABA</name>
<evidence type="ECO:0000313" key="1">
    <source>
        <dbReference type="EMBL" id="MCI98339.1"/>
    </source>
</evidence>
<protein>
    <submittedName>
        <fullName evidence="1">Uncharacterized protein</fullName>
    </submittedName>
</protein>
<dbReference type="AlphaFoldDB" id="A0A392WFX0"/>
<evidence type="ECO:0000313" key="2">
    <source>
        <dbReference type="Proteomes" id="UP000265520"/>
    </source>
</evidence>
<dbReference type="EMBL" id="LXQA011470708">
    <property type="protein sequence ID" value="MCI98339.1"/>
    <property type="molecule type" value="Genomic_DNA"/>
</dbReference>
<feature type="non-terminal residue" evidence="1">
    <location>
        <position position="1"/>
    </location>
</feature>
<accession>A0A392WFX0</accession>
<reference evidence="1 2" key="1">
    <citation type="journal article" date="2018" name="Front. Plant Sci.">
        <title>Red Clover (Trifolium pratense) and Zigzag Clover (T. medium) - A Picture of Genomic Similarities and Differences.</title>
        <authorList>
            <person name="Dluhosova J."/>
            <person name="Istvanek J."/>
            <person name="Nedelnik J."/>
            <person name="Repkova J."/>
        </authorList>
    </citation>
    <scope>NUCLEOTIDE SEQUENCE [LARGE SCALE GENOMIC DNA]</scope>
    <source>
        <strain evidence="2">cv. 10/8</strain>
        <tissue evidence="1">Leaf</tissue>
    </source>
</reference>
<proteinExistence type="predicted"/>
<sequence length="34" mass="3774">VYCAWLGIPQAGRSNQQLQGEQGCLLRQAWPSQS</sequence>
<dbReference type="Proteomes" id="UP000265520">
    <property type="component" value="Unassembled WGS sequence"/>
</dbReference>
<keyword evidence="2" id="KW-1185">Reference proteome</keyword>